<reference evidence="4" key="2">
    <citation type="submission" date="2018-05" db="EMBL/GenBank/DDBJ databases">
        <title>OgluRS3 (Oryza glumaepatula Reference Sequence Version 3).</title>
        <authorList>
            <person name="Zhang J."/>
            <person name="Kudrna D."/>
            <person name="Lee S."/>
            <person name="Talag J."/>
            <person name="Welchert J."/>
            <person name="Wing R.A."/>
        </authorList>
    </citation>
    <scope>NUCLEOTIDE SEQUENCE [LARGE SCALE GENOMIC DNA]</scope>
</reference>
<organism evidence="4">
    <name type="scientific">Oryza glumipatula</name>
    <dbReference type="NCBI Taxonomy" id="40148"/>
    <lineage>
        <taxon>Eukaryota</taxon>
        <taxon>Viridiplantae</taxon>
        <taxon>Streptophyta</taxon>
        <taxon>Embryophyta</taxon>
        <taxon>Tracheophyta</taxon>
        <taxon>Spermatophyta</taxon>
        <taxon>Magnoliopsida</taxon>
        <taxon>Liliopsida</taxon>
        <taxon>Poales</taxon>
        <taxon>Poaceae</taxon>
        <taxon>BOP clade</taxon>
        <taxon>Oryzoideae</taxon>
        <taxon>Oryzeae</taxon>
        <taxon>Oryzinae</taxon>
        <taxon>Oryza</taxon>
    </lineage>
</organism>
<dbReference type="SUPFAM" id="SSF52540">
    <property type="entry name" value="P-loop containing nucleoside triphosphate hydrolases"/>
    <property type="match status" value="2"/>
</dbReference>
<evidence type="ECO:0000313" key="4">
    <source>
        <dbReference type="EnsemblPlants" id="OGLUM04G21930.3"/>
    </source>
</evidence>
<dbReference type="PROSITE" id="PS51192">
    <property type="entry name" value="HELICASE_ATP_BIND_1"/>
    <property type="match status" value="1"/>
</dbReference>
<keyword evidence="5" id="KW-1185">Reference proteome</keyword>
<proteinExistence type="predicted"/>
<protein>
    <recommendedName>
        <fullName evidence="3">Helicase ATP-binding domain-containing protein</fullName>
    </recommendedName>
</protein>
<reference evidence="4" key="1">
    <citation type="submission" date="2015-04" db="UniProtKB">
        <authorList>
            <consortium name="EnsemblPlants"/>
        </authorList>
    </citation>
    <scope>IDENTIFICATION</scope>
</reference>
<evidence type="ECO:0000259" key="3">
    <source>
        <dbReference type="PROSITE" id="PS51192"/>
    </source>
</evidence>
<dbReference type="InterPro" id="IPR038718">
    <property type="entry name" value="SNF2-like_sf"/>
</dbReference>
<feature type="compositionally biased region" description="Acidic residues" evidence="2">
    <location>
        <begin position="217"/>
        <end position="242"/>
    </location>
</feature>
<feature type="region of interest" description="Disordered" evidence="2">
    <location>
        <begin position="1"/>
        <end position="57"/>
    </location>
</feature>
<dbReference type="Gene3D" id="3.40.50.10810">
    <property type="entry name" value="Tandem AAA-ATPase domain"/>
    <property type="match status" value="1"/>
</dbReference>
<dbReference type="PANTHER" id="PTHR10799">
    <property type="entry name" value="SNF2/RAD54 HELICASE FAMILY"/>
    <property type="match status" value="1"/>
</dbReference>
<feature type="domain" description="Helicase ATP-binding" evidence="3">
    <location>
        <begin position="328"/>
        <end position="506"/>
    </location>
</feature>
<sequence>MRRGYEEIDDDEWSNHSFKPSRVLKRPSRGAQPDSQPPPPIDSFRYNPRPSSSSAAAAAAATATVVLSDDDDDFELGEEERLRRAGKSTRVLNRPQRQHSPPGRALPPRESFRYNPKPAKAAAAVSVSDDDDDGFDLEDDDFDIPSSRTSRPRRTAGRRLATAVADLSEEDDDLELADDDFDHPDPRPTRPRRATARRFVIKDDDDSDGDVGASEVDGVEAEEDDGVNWSELENEDDEDGDYGETKVEVEEGDVVGKALRKCARISADLRQELYGSSTRNCESYAEIDDSSVRIVTQDDVDAACTSEESEFEPILKPYQLVGVNFLLLLHRKNIGGAILADEMGLGKTVQAVTYLTLLRHLYNDPGPHLIVCPASVLENWERELKKWCPSFSIIMFHGAGRTAYSKELSSLGKAGYPPPFNVLLVCYSLFERRSAQQKDDRKALKRWRWSCVLMDEAHVLKDKGSFRWRNLMAVAQHARQRLMLTGTPLQNDLHELWSLLEFMMPDIFATGDIDLKKLLNAEDHELISRIKSILGPFILRRLKSDVMQQLVPKIQHVNFVTMDSEQFQAYNYAIDEYRGACQARSAKSTSNFSNNVVGLIPKRQISNYFMQFRKIANHPLLIRRIYSDKDVDRIAKLLYPKGAFGFECSLERATQELRKYNDFAIHQLLVSYGDSGTKGALTDEHVLGSAKCQALAELLPSLANDGHRVLIFSQWTTMLDILEWTLEVIGVTYRRLDGGWIGKLKIAAIALDNRNLLVTKGSVDENIYEIARRKLVLDAAILQSGAELEDSTDVPEKTMGEILASLLLLLDDSLVTCEVLIGFPSKARWNIPIVMLEDFAHDQQNLIACLEDRFV</sequence>
<evidence type="ECO:0000313" key="5">
    <source>
        <dbReference type="Proteomes" id="UP000026961"/>
    </source>
</evidence>
<feature type="compositionally biased region" description="Acidic residues" evidence="2">
    <location>
        <begin position="128"/>
        <end position="143"/>
    </location>
</feature>
<dbReference type="CDD" id="cd18793">
    <property type="entry name" value="SF2_C_SNF"/>
    <property type="match status" value="1"/>
</dbReference>
<dbReference type="Pfam" id="PF00176">
    <property type="entry name" value="SNF2-rel_dom"/>
    <property type="match status" value="1"/>
</dbReference>
<dbReference type="Proteomes" id="UP000026961">
    <property type="component" value="Chromosome 4"/>
</dbReference>
<dbReference type="Gramene" id="OGLUM04G21930.3">
    <property type="protein sequence ID" value="OGLUM04G21930.3"/>
    <property type="gene ID" value="OGLUM04G21930"/>
</dbReference>
<dbReference type="InterPro" id="IPR049730">
    <property type="entry name" value="SNF2/RAD54-like_C"/>
</dbReference>
<name>A0A0D9ZPC9_9ORYZ</name>
<evidence type="ECO:0000256" key="1">
    <source>
        <dbReference type="ARBA" id="ARBA00022801"/>
    </source>
</evidence>
<accession>A0A0D9ZPC9</accession>
<dbReference type="InterPro" id="IPR027417">
    <property type="entry name" value="P-loop_NTPase"/>
</dbReference>
<dbReference type="InterPro" id="IPR014001">
    <property type="entry name" value="Helicase_ATP-bd"/>
</dbReference>
<feature type="compositionally biased region" description="Low complexity" evidence="2">
    <location>
        <begin position="116"/>
        <end position="127"/>
    </location>
</feature>
<dbReference type="EnsemblPlants" id="OGLUM04G21930.3">
    <property type="protein sequence ID" value="OGLUM04G21930.3"/>
    <property type="gene ID" value="OGLUM04G21930"/>
</dbReference>
<evidence type="ECO:0000256" key="2">
    <source>
        <dbReference type="SAM" id="MobiDB-lite"/>
    </source>
</evidence>
<keyword evidence="1" id="KW-0378">Hydrolase</keyword>
<dbReference type="GO" id="GO:0005524">
    <property type="term" value="F:ATP binding"/>
    <property type="evidence" value="ECO:0007669"/>
    <property type="project" value="InterPro"/>
</dbReference>
<feature type="compositionally biased region" description="Acidic residues" evidence="2">
    <location>
        <begin position="167"/>
        <end position="182"/>
    </location>
</feature>
<dbReference type="Gene3D" id="3.40.50.300">
    <property type="entry name" value="P-loop containing nucleotide triphosphate hydrolases"/>
    <property type="match status" value="1"/>
</dbReference>
<dbReference type="GO" id="GO:0016787">
    <property type="term" value="F:hydrolase activity"/>
    <property type="evidence" value="ECO:0007669"/>
    <property type="project" value="UniProtKB-KW"/>
</dbReference>
<dbReference type="AlphaFoldDB" id="A0A0D9ZPC9"/>
<dbReference type="SMART" id="SM00487">
    <property type="entry name" value="DEXDc"/>
    <property type="match status" value="1"/>
</dbReference>
<dbReference type="CDD" id="cd17919">
    <property type="entry name" value="DEXHc_Snf"/>
    <property type="match status" value="1"/>
</dbReference>
<dbReference type="FunFam" id="3.40.50.10810:FF:000038">
    <property type="entry name" value="Protein CHROMATIN REMODELING 19 isoform A"/>
    <property type="match status" value="1"/>
</dbReference>
<feature type="region of interest" description="Disordered" evidence="2">
    <location>
        <begin position="80"/>
        <end position="244"/>
    </location>
</feature>
<dbReference type="InterPro" id="IPR000330">
    <property type="entry name" value="SNF2_N"/>
</dbReference>